<dbReference type="GeneID" id="121395519"/>
<keyword evidence="5" id="KW-0677">Repeat</keyword>
<keyword evidence="6" id="KW-1133">Transmembrane helix</keyword>
<dbReference type="AlphaFoldDB" id="A0A1L8I2A2"/>
<dbReference type="PANTHER" id="PTHR48423:SF1">
    <property type="entry name" value="INTERLEUKIN-27 RECEPTOR SUBUNIT ALPHA"/>
    <property type="match status" value="1"/>
</dbReference>
<protein>
    <submittedName>
        <fullName evidence="12">Interleukin-31 receptor subunit alpha-like</fullName>
    </submittedName>
</protein>
<evidence type="ECO:0000256" key="1">
    <source>
        <dbReference type="ARBA" id="ARBA00004479"/>
    </source>
</evidence>
<dbReference type="PROSITE" id="PS01353">
    <property type="entry name" value="HEMATOPO_REC_L_F2"/>
    <property type="match status" value="1"/>
</dbReference>
<dbReference type="KEGG" id="xla:121395519"/>
<dbReference type="PaxDb" id="8355-A0A1L8I2A2"/>
<keyword evidence="11" id="KW-1185">Reference proteome</keyword>
<dbReference type="CDD" id="cd00063">
    <property type="entry name" value="FN3"/>
    <property type="match status" value="1"/>
</dbReference>
<evidence type="ECO:0000256" key="9">
    <source>
        <dbReference type="ARBA" id="ARBA00023170"/>
    </source>
</evidence>
<reference evidence="12" key="1">
    <citation type="submission" date="2025-08" db="UniProtKB">
        <authorList>
            <consortium name="RefSeq"/>
        </authorList>
    </citation>
    <scope>IDENTIFICATION</scope>
    <source>
        <strain evidence="12">J_2021</strain>
        <tissue evidence="12">Erythrocytes</tissue>
    </source>
</reference>
<evidence type="ECO:0000256" key="2">
    <source>
        <dbReference type="ARBA" id="ARBA00008921"/>
    </source>
</evidence>
<organism evidence="11 12">
    <name type="scientific">Xenopus laevis</name>
    <name type="common">African clawed frog</name>
    <dbReference type="NCBI Taxonomy" id="8355"/>
    <lineage>
        <taxon>Eukaryota</taxon>
        <taxon>Metazoa</taxon>
        <taxon>Chordata</taxon>
        <taxon>Craniata</taxon>
        <taxon>Vertebrata</taxon>
        <taxon>Euteleostomi</taxon>
        <taxon>Amphibia</taxon>
        <taxon>Batrachia</taxon>
        <taxon>Anura</taxon>
        <taxon>Pipoidea</taxon>
        <taxon>Pipidae</taxon>
        <taxon>Xenopodinae</taxon>
        <taxon>Xenopus</taxon>
        <taxon>Xenopus</taxon>
    </lineage>
</organism>
<evidence type="ECO:0000256" key="4">
    <source>
        <dbReference type="ARBA" id="ARBA00022729"/>
    </source>
</evidence>
<keyword evidence="10" id="KW-0325">Glycoprotein</keyword>
<accession>A0A1L8I2A2</accession>
<evidence type="ECO:0000256" key="10">
    <source>
        <dbReference type="ARBA" id="ARBA00023180"/>
    </source>
</evidence>
<dbReference type="GO" id="GO:0005886">
    <property type="term" value="C:plasma membrane"/>
    <property type="evidence" value="ECO:0007669"/>
    <property type="project" value="UniProtKB-ARBA"/>
</dbReference>
<evidence type="ECO:0000256" key="8">
    <source>
        <dbReference type="ARBA" id="ARBA00023157"/>
    </source>
</evidence>
<evidence type="ECO:0000256" key="3">
    <source>
        <dbReference type="ARBA" id="ARBA00022692"/>
    </source>
</evidence>
<keyword evidence="4" id="KW-0732">Signal</keyword>
<evidence type="ECO:0000313" key="11">
    <source>
        <dbReference type="Proteomes" id="UP000186698"/>
    </source>
</evidence>
<dbReference type="RefSeq" id="XP_041425039.1">
    <property type="nucleotide sequence ID" value="XM_041569105.1"/>
</dbReference>
<gene>
    <name evidence="12" type="primary">LOC121395519</name>
</gene>
<dbReference type="InterPro" id="IPR003961">
    <property type="entry name" value="FN3_dom"/>
</dbReference>
<dbReference type="Pfam" id="PF00041">
    <property type="entry name" value="fn3"/>
    <property type="match status" value="1"/>
</dbReference>
<keyword evidence="9" id="KW-0675">Receptor</keyword>
<dbReference type="PANTHER" id="PTHR48423">
    <property type="entry name" value="INTERLEUKIN-27 RECEPTOR SUBUNIT ALPHA"/>
    <property type="match status" value="1"/>
</dbReference>
<dbReference type="InterPro" id="IPR052672">
    <property type="entry name" value="Type1_Cytokine_Rcpt_Type2"/>
</dbReference>
<dbReference type="InterPro" id="IPR013783">
    <property type="entry name" value="Ig-like_fold"/>
</dbReference>
<dbReference type="Proteomes" id="UP000186698">
    <property type="component" value="Chromosome 1L"/>
</dbReference>
<comment type="similarity">
    <text evidence="2">Belongs to the type I cytokine receptor family. Type 2 subfamily.</text>
</comment>
<keyword evidence="7" id="KW-0472">Membrane</keyword>
<evidence type="ECO:0000313" key="12">
    <source>
        <dbReference type="RefSeq" id="XP_041425039.1"/>
    </source>
</evidence>
<dbReference type="InterPro" id="IPR036116">
    <property type="entry name" value="FN3_sf"/>
</dbReference>
<evidence type="ECO:0000256" key="7">
    <source>
        <dbReference type="ARBA" id="ARBA00023136"/>
    </source>
</evidence>
<dbReference type="FunFam" id="2.60.40.10:FF:000028">
    <property type="entry name" value="Neuronal cell adhesion molecule"/>
    <property type="match status" value="1"/>
</dbReference>
<dbReference type="InterPro" id="IPR003529">
    <property type="entry name" value="Hematopoietin_rcpt_Gp130_CS"/>
</dbReference>
<comment type="subcellular location">
    <subcellularLocation>
        <location evidence="1">Membrane</location>
        <topology evidence="1">Single-pass type I membrane protein</topology>
    </subcellularLocation>
</comment>
<dbReference type="Gene3D" id="2.60.40.10">
    <property type="entry name" value="Immunoglobulins"/>
    <property type="match status" value="1"/>
</dbReference>
<dbReference type="SUPFAM" id="SSF49265">
    <property type="entry name" value="Fibronectin type III"/>
    <property type="match status" value="1"/>
</dbReference>
<dbReference type="GO" id="GO:0004896">
    <property type="term" value="F:cytokine receptor activity"/>
    <property type="evidence" value="ECO:0007669"/>
    <property type="project" value="InterPro"/>
</dbReference>
<dbReference type="SMART" id="SM00060">
    <property type="entry name" value="FN3"/>
    <property type="match status" value="3"/>
</dbReference>
<dbReference type="PROSITE" id="PS50853">
    <property type="entry name" value="FN3"/>
    <property type="match status" value="1"/>
</dbReference>
<dbReference type="OMA" id="SIWIAVN"/>
<dbReference type="OrthoDB" id="5968456at2759"/>
<keyword evidence="8" id="KW-1015">Disulfide bond</keyword>
<evidence type="ECO:0000256" key="6">
    <source>
        <dbReference type="ARBA" id="ARBA00022989"/>
    </source>
</evidence>
<keyword evidence="3" id="KW-0812">Transmembrane</keyword>
<proteinExistence type="inferred from homology"/>
<name>A0A1L8I2A2_XENLA</name>
<evidence type="ECO:0000256" key="5">
    <source>
        <dbReference type="ARBA" id="ARBA00022737"/>
    </source>
</evidence>
<sequence length="714" mass="80252">MNSCIISRNKLQLIGFILSFGMFKQGLMCKLKDCISLPGQINVTTCEVEEFSGWNDKLFCSMSFKQNKISSIDCSWGQNPTSLPISYTVYLTWAEVTDCKQCAPTSPAVRIKNSFLFKDHQAIIWLSNGSCMERVSIITSKNCNTPSIMESEHLFNRLRFKLDNVAEMRYREANSTTWYYKNATALEFNVSLPEPWKHTSVIAQQRCSHASCSYCEWGKETAVPHKLIVAPSITITAQKLSPGKQKVRIKWQFAQSDHADEYIVKVQREPSSCRNSFLSVRLPSTVSQHQLNLSMAFFKVSICARNKAGESPSATSLVPLLPAPDLPGKIFAAAQENRIFLTWTPKFLDNFFVVDWGTDPLLMTNKIEMQQMENYSLSVPNASKPYTIKIHLYDRQTCGNVTQETTFGITHIYGEEGVPRTGPVNITIRNITAHSAAVQWQEIPEEERLGFLVGYRIYFADITRNQTLYIAVNDSSQMHYELTQLRSGSEYEVRISGRTKKGDGIPSMAYAFRTLNNTHTELGILTWIGVLILVLLFVSAGAVLLSKMKDWFLPDVPNPQHSDIVNITKETTAKQREKVLSFSILQEDCSCDAVGVEVIENDPGESLLLGLSTNKNNFLNMEEIPLHASKPDFNTGLSARNSTASFNMASDSKSLKDVPLPADRSAGRMDVTLGSTIKAMAFSDYFREIPRTDMLMYEQAEHVHLISVCPISHN</sequence>